<organism evidence="1 2">
    <name type="scientific">Methanosalsum natronophilum</name>
    <dbReference type="NCBI Taxonomy" id="768733"/>
    <lineage>
        <taxon>Archaea</taxon>
        <taxon>Methanobacteriati</taxon>
        <taxon>Methanobacteriota</taxon>
        <taxon>Stenosarchaea group</taxon>
        <taxon>Methanomicrobia</taxon>
        <taxon>Methanosarcinales</taxon>
        <taxon>Methanosarcinaceae</taxon>
        <taxon>Methanosalsum</taxon>
    </lineage>
</organism>
<dbReference type="Proteomes" id="UP000284763">
    <property type="component" value="Unassembled WGS sequence"/>
</dbReference>
<evidence type="ECO:0000313" key="2">
    <source>
        <dbReference type="Proteomes" id="UP000284763"/>
    </source>
</evidence>
<comment type="caution">
    <text evidence="1">The sequence shown here is derived from an EMBL/GenBank/DDBJ whole genome shotgun (WGS) entry which is preliminary data.</text>
</comment>
<proteinExistence type="predicted"/>
<evidence type="ECO:0008006" key="3">
    <source>
        <dbReference type="Google" id="ProtNLM"/>
    </source>
</evidence>
<sequence length="404" mass="45706">MSGKRPVTLTASSGIKHKDVSSNFRTYCSFDTHNRFKYYQQLTTATPHVSTSLNKLGLSLVKGMQFESKAQKYVRDFEQWSRKTNFMEQVQTLSRLLCRDGTYIAVPSGNVDDLSLKPLYMPAVTILPEGFDPDTKDHVLLTSPADIVKVNEGINESGVEEQSIDISDVIYGTYNSWDGVQADIKGRNTWGLYGRSLLDPIELSIRNLLDINQGYVSFVKKYGNGRYLINFQLLEKLVEQNLVTMSDAQEAIDSWLDDHQYLSENEDIAAVGLDIIPIDAKGSLDVMEFKRSLEAEVQLGLFQTPLSMGDTKGSTYAAGYVSESDRMVVLEGLQHSIQNIVQQFINMRLEMKNWPQDSLWMEFEELSRPRMSGKDVLEWYNADILTKDKVLQWAGFPPDSVPDS</sequence>
<reference evidence="1 2" key="1">
    <citation type="submission" date="2018-08" db="EMBL/GenBank/DDBJ databases">
        <title>The metabolism and importance of syntrophic acetate oxidation coupled to methane or sulfide production in haloalkaline environments.</title>
        <authorList>
            <person name="Timmers P.H.A."/>
            <person name="Vavourakis C.D."/>
            <person name="Sorokin D.Y."/>
            <person name="Sinninghe Damste J.S."/>
            <person name="Muyzer G."/>
            <person name="Stams A.J.M."/>
            <person name="Plugge C.M."/>
        </authorList>
    </citation>
    <scope>NUCLEOTIDE SEQUENCE [LARGE SCALE GENOMIC DNA]</scope>
    <source>
        <strain evidence="1">MSAO_Arc3</strain>
    </source>
</reference>
<name>A0A424YYF2_9EURY</name>
<protein>
    <recommendedName>
        <fullName evidence="3">DUF1073 domain-containing protein</fullName>
    </recommendedName>
</protein>
<dbReference type="EMBL" id="QZAB01000283">
    <property type="protein sequence ID" value="RQD85789.1"/>
    <property type="molecule type" value="Genomic_DNA"/>
</dbReference>
<dbReference type="AlphaFoldDB" id="A0A424YYF2"/>
<accession>A0A424YYF2</accession>
<evidence type="ECO:0000313" key="1">
    <source>
        <dbReference type="EMBL" id="RQD85789.1"/>
    </source>
</evidence>
<gene>
    <name evidence="1" type="ORF">D5R95_04315</name>
</gene>